<evidence type="ECO:0000313" key="10">
    <source>
        <dbReference type="EMBL" id="SLN19222.1"/>
    </source>
</evidence>
<dbReference type="GO" id="GO:0015421">
    <property type="term" value="F:ABC-type oligopeptide transporter activity"/>
    <property type="evidence" value="ECO:0007669"/>
    <property type="project" value="TreeGrafter"/>
</dbReference>
<evidence type="ECO:0000259" key="8">
    <source>
        <dbReference type="PROSITE" id="PS50893"/>
    </source>
</evidence>
<dbReference type="InterPro" id="IPR036640">
    <property type="entry name" value="ABC1_TM_sf"/>
</dbReference>
<dbReference type="GO" id="GO:0005524">
    <property type="term" value="F:ATP binding"/>
    <property type="evidence" value="ECO:0007669"/>
    <property type="project" value="UniProtKB-KW"/>
</dbReference>
<feature type="transmembrane region" description="Helical" evidence="7">
    <location>
        <begin position="304"/>
        <end position="327"/>
    </location>
</feature>
<dbReference type="Gene3D" id="3.90.70.10">
    <property type="entry name" value="Cysteine proteinases"/>
    <property type="match status" value="1"/>
</dbReference>
<dbReference type="PROSITE" id="PS50929">
    <property type="entry name" value="ABC_TM1F"/>
    <property type="match status" value="1"/>
</dbReference>
<dbReference type="InterPro" id="IPR011527">
    <property type="entry name" value="ABC1_TM_dom"/>
</dbReference>
<dbReference type="Proteomes" id="UP000193623">
    <property type="component" value="Unassembled WGS sequence"/>
</dbReference>
<dbReference type="SUPFAM" id="SSF52540">
    <property type="entry name" value="P-loop containing nucleoside triphosphate hydrolases"/>
    <property type="match status" value="1"/>
</dbReference>
<dbReference type="InterPro" id="IPR003439">
    <property type="entry name" value="ABC_transporter-like_ATP-bd"/>
</dbReference>
<evidence type="ECO:0000256" key="3">
    <source>
        <dbReference type="ARBA" id="ARBA00022741"/>
    </source>
</evidence>
<evidence type="ECO:0000256" key="5">
    <source>
        <dbReference type="ARBA" id="ARBA00022989"/>
    </source>
</evidence>
<dbReference type="SUPFAM" id="SSF90123">
    <property type="entry name" value="ABC transporter transmembrane region"/>
    <property type="match status" value="1"/>
</dbReference>
<dbReference type="InterPro" id="IPR039421">
    <property type="entry name" value="Type_1_exporter"/>
</dbReference>
<dbReference type="Pfam" id="PF00664">
    <property type="entry name" value="ABC_membrane"/>
    <property type="match status" value="1"/>
</dbReference>
<evidence type="ECO:0000256" key="2">
    <source>
        <dbReference type="ARBA" id="ARBA00022692"/>
    </source>
</evidence>
<organism evidence="10 11">
    <name type="scientific">Pseudooctadecabacter jejudonensis</name>
    <dbReference type="NCBI Taxonomy" id="1391910"/>
    <lineage>
        <taxon>Bacteria</taxon>
        <taxon>Pseudomonadati</taxon>
        <taxon>Pseudomonadota</taxon>
        <taxon>Alphaproteobacteria</taxon>
        <taxon>Rhodobacterales</taxon>
        <taxon>Paracoccaceae</taxon>
        <taxon>Pseudooctadecabacter</taxon>
    </lineage>
</organism>
<evidence type="ECO:0000259" key="9">
    <source>
        <dbReference type="PROSITE" id="PS50929"/>
    </source>
</evidence>
<dbReference type="Gene3D" id="3.40.50.300">
    <property type="entry name" value="P-loop containing nucleotide triphosphate hydrolases"/>
    <property type="match status" value="1"/>
</dbReference>
<dbReference type="PANTHER" id="PTHR43394">
    <property type="entry name" value="ATP-DEPENDENT PERMEASE MDL1, MITOCHONDRIAL"/>
    <property type="match status" value="1"/>
</dbReference>
<feature type="domain" description="ABC transporter" evidence="8">
    <location>
        <begin position="510"/>
        <end position="744"/>
    </location>
</feature>
<evidence type="ECO:0000256" key="7">
    <source>
        <dbReference type="SAM" id="Phobius"/>
    </source>
</evidence>
<dbReference type="PANTHER" id="PTHR43394:SF1">
    <property type="entry name" value="ATP-BINDING CASSETTE SUB-FAMILY B MEMBER 10, MITOCHONDRIAL"/>
    <property type="match status" value="1"/>
</dbReference>
<dbReference type="Pfam" id="PF00005">
    <property type="entry name" value="ABC_tran"/>
    <property type="match status" value="1"/>
</dbReference>
<keyword evidence="3" id="KW-0547">Nucleotide-binding</keyword>
<evidence type="ECO:0000313" key="11">
    <source>
        <dbReference type="Proteomes" id="UP000193623"/>
    </source>
</evidence>
<dbReference type="PROSITE" id="PS50893">
    <property type="entry name" value="ABC_TRANSPORTER_2"/>
    <property type="match status" value="1"/>
</dbReference>
<dbReference type="GO" id="GO:0005886">
    <property type="term" value="C:plasma membrane"/>
    <property type="evidence" value="ECO:0007669"/>
    <property type="project" value="UniProtKB-SubCell"/>
</dbReference>
<protein>
    <submittedName>
        <fullName evidence="10">Toxin RTX-I translocation ATP-binding protein</fullName>
    </submittedName>
</protein>
<accession>A0A1Y5RJQ7</accession>
<keyword evidence="2 7" id="KW-0812">Transmembrane</keyword>
<dbReference type="EMBL" id="FWFT01000001">
    <property type="protein sequence ID" value="SLN19222.1"/>
    <property type="molecule type" value="Genomic_DNA"/>
</dbReference>
<dbReference type="InterPro" id="IPR003593">
    <property type="entry name" value="AAA+_ATPase"/>
</dbReference>
<dbReference type="AlphaFoldDB" id="A0A1Y5RJQ7"/>
<feature type="domain" description="ABC transmembrane type-1" evidence="9">
    <location>
        <begin position="198"/>
        <end position="476"/>
    </location>
</feature>
<keyword evidence="6 7" id="KW-0472">Membrane</keyword>
<feature type="transmembrane region" description="Helical" evidence="7">
    <location>
        <begin position="429"/>
        <end position="456"/>
    </location>
</feature>
<sequence>MTGPVLAFDMNATRGGKITRVTNETPPAANAAEVLTPAADDRYSDKAKARADLAATYAGLLGVDIVRSDLLEGMTADAGDDITPQAMAKAMNDAGLVSQVTTIRKPTPDQWPAIVEMTSGHILLILDQTDDCVIVFDTTCRDNRAEVPLSDFLPYFSGLVLRADIAVADLAKKHARKGKSAHWFWGEMLQFRRHMLEVALGSFVANLLAVAVALFSLQVYDRVIPHQSTATLWVLAIGAGLAMLLEAGLRIARARLMDGAGRKIELKVQALLMDRLLGMRRGKEGQSPSGLFSAVREFGSVREFFTASTIGTLTDLPFIVLFLALVASIGGNVVWVLFVGGLLMVLPSFFLQKKMIALTQQTQGASAKSNRLLHEVIYEADTIKAQRGEDRFKRLWSELSAVSSIATSEQRKLASTLTFWAQGVQQATYVAAVVAGTFMVFTGQFTVGTIIAVGILTSRTLGPLTQLAATLARWSNVKAALEALDEIANAEQDQQSDRTYLRREDMRGEFELRDIAFCYNEDSGQTVDIPGLKIEAGQRLAVLGSNGSGKSTLLKMLSGIYRPTKGRVLIDGVDMGQVMPRDLRRSIGYLSQEVRLFSGTLRENLNLTLLERDDDRLLAALDFAGLGPFVRNHPKGLDLEISDGGEGLSIGQRQSIGWARLWLQDPKVCLLDEPTAALDQTLENTLVSRLETWLNGRTAIIATHRVPILELTTRTIILQNGRLAVDGPRQEVLAHLQNKNKKAV</sequence>
<feature type="transmembrane region" description="Helical" evidence="7">
    <location>
        <begin position="333"/>
        <end position="351"/>
    </location>
</feature>
<comment type="subcellular location">
    <subcellularLocation>
        <location evidence="1">Cell membrane</location>
        <topology evidence="1">Multi-pass membrane protein</topology>
    </subcellularLocation>
</comment>
<dbReference type="Gene3D" id="1.20.1560.10">
    <property type="entry name" value="ABC transporter type 1, transmembrane domain"/>
    <property type="match status" value="1"/>
</dbReference>
<dbReference type="SMART" id="SM00382">
    <property type="entry name" value="AAA"/>
    <property type="match status" value="1"/>
</dbReference>
<dbReference type="GO" id="GO:0016887">
    <property type="term" value="F:ATP hydrolysis activity"/>
    <property type="evidence" value="ECO:0007669"/>
    <property type="project" value="InterPro"/>
</dbReference>
<evidence type="ECO:0000256" key="1">
    <source>
        <dbReference type="ARBA" id="ARBA00004651"/>
    </source>
</evidence>
<evidence type="ECO:0000256" key="4">
    <source>
        <dbReference type="ARBA" id="ARBA00022840"/>
    </source>
</evidence>
<evidence type="ECO:0000256" key="6">
    <source>
        <dbReference type="ARBA" id="ARBA00023136"/>
    </source>
</evidence>
<feature type="transmembrane region" description="Helical" evidence="7">
    <location>
        <begin position="232"/>
        <end position="252"/>
    </location>
</feature>
<proteinExistence type="predicted"/>
<dbReference type="InterPro" id="IPR027417">
    <property type="entry name" value="P-loop_NTPase"/>
</dbReference>
<feature type="transmembrane region" description="Helical" evidence="7">
    <location>
        <begin position="198"/>
        <end position="220"/>
    </location>
</feature>
<keyword evidence="4 10" id="KW-0067">ATP-binding</keyword>
<name>A0A1Y5RJQ7_9RHOB</name>
<keyword evidence="11" id="KW-1185">Reference proteome</keyword>
<keyword evidence="5 7" id="KW-1133">Transmembrane helix</keyword>
<gene>
    <name evidence="10" type="primary">apxIB_1</name>
    <name evidence="10" type="ORF">PSJ8397_00665</name>
</gene>
<reference evidence="10 11" key="1">
    <citation type="submission" date="2017-03" db="EMBL/GenBank/DDBJ databases">
        <authorList>
            <person name="Afonso C.L."/>
            <person name="Miller P.J."/>
            <person name="Scott M.A."/>
            <person name="Spackman E."/>
            <person name="Goraichik I."/>
            <person name="Dimitrov K.M."/>
            <person name="Suarez D.L."/>
            <person name="Swayne D.E."/>
        </authorList>
    </citation>
    <scope>NUCLEOTIDE SEQUENCE [LARGE SCALE GENOMIC DNA]</scope>
    <source>
        <strain evidence="10 11">CECT 8397</strain>
    </source>
</reference>